<accession>A0A1R3VB01</accession>
<feature type="transmembrane region" description="Helical" evidence="1">
    <location>
        <begin position="110"/>
        <end position="130"/>
    </location>
</feature>
<dbReference type="RefSeq" id="WP_077378374.1">
    <property type="nucleotide sequence ID" value="NZ_FTPD01000015.1"/>
</dbReference>
<feature type="transmembrane region" description="Helical" evidence="1">
    <location>
        <begin position="295"/>
        <end position="311"/>
    </location>
</feature>
<feature type="transmembrane region" description="Helical" evidence="1">
    <location>
        <begin position="191"/>
        <end position="212"/>
    </location>
</feature>
<keyword evidence="1" id="KW-1133">Transmembrane helix</keyword>
<feature type="transmembrane region" description="Helical" evidence="1">
    <location>
        <begin position="250"/>
        <end position="283"/>
    </location>
</feature>
<reference evidence="3" key="1">
    <citation type="submission" date="2017-01" db="EMBL/GenBank/DDBJ databases">
        <authorList>
            <person name="Brunel B."/>
        </authorList>
    </citation>
    <scope>NUCLEOTIDE SEQUENCE [LARGE SCALE GENOMIC DNA]</scope>
</reference>
<evidence type="ECO:0008006" key="4">
    <source>
        <dbReference type="Google" id="ProtNLM"/>
    </source>
</evidence>
<evidence type="ECO:0000313" key="2">
    <source>
        <dbReference type="EMBL" id="SIT55536.1"/>
    </source>
</evidence>
<sequence length="312" mass="33273">MRLDQRGDSAHSTAMTAEDHDFSHLDRFGRAAASVSRNPRLAVNIVLGAGVVLAWLLLGAMAIRSAESRVPGIDAPGDTMLRYLPRLPLPDFLERFFSLCLAPAPLDGGLVAQAGALIVMWFLMAVSTMLPSAAPMIRTYCEIADTARIKGEAVVHPLILVAGYLSVWLAASAVFAALTLIVHAFAASVQMLDPVVGATGAAALLVAGLYQFSGLKEACLTKCKSPFSILFSNWSARPGRIFRLGMEQGVWCLGCCWALMLVMFAVGVMNVFWLALIGLFTLIEKQTAGRLPTQVAGAILLVWATALLVVSA</sequence>
<keyword evidence="1" id="KW-0472">Membrane</keyword>
<evidence type="ECO:0000313" key="3">
    <source>
        <dbReference type="Proteomes" id="UP000188388"/>
    </source>
</evidence>
<evidence type="ECO:0000256" key="1">
    <source>
        <dbReference type="SAM" id="Phobius"/>
    </source>
</evidence>
<organism evidence="2 3">
    <name type="scientific">Mesorhizobium prunaredense</name>
    <dbReference type="NCBI Taxonomy" id="1631249"/>
    <lineage>
        <taxon>Bacteria</taxon>
        <taxon>Pseudomonadati</taxon>
        <taxon>Pseudomonadota</taxon>
        <taxon>Alphaproteobacteria</taxon>
        <taxon>Hyphomicrobiales</taxon>
        <taxon>Phyllobacteriaceae</taxon>
        <taxon>Mesorhizobium</taxon>
    </lineage>
</organism>
<dbReference type="Proteomes" id="UP000188388">
    <property type="component" value="Unassembled WGS sequence"/>
</dbReference>
<feature type="transmembrane region" description="Helical" evidence="1">
    <location>
        <begin position="158"/>
        <end position="185"/>
    </location>
</feature>
<protein>
    <recommendedName>
        <fullName evidence="4">DUF2182 domain-containing protein</fullName>
    </recommendedName>
</protein>
<proteinExistence type="predicted"/>
<dbReference type="STRING" id="1631249.BQ8794_220100"/>
<dbReference type="EMBL" id="FTPD01000015">
    <property type="protein sequence ID" value="SIT55536.1"/>
    <property type="molecule type" value="Genomic_DNA"/>
</dbReference>
<dbReference type="AlphaFoldDB" id="A0A1R3VB01"/>
<keyword evidence="3" id="KW-1185">Reference proteome</keyword>
<dbReference type="InterPro" id="IPR018688">
    <property type="entry name" value="PpoB2-like"/>
</dbReference>
<name>A0A1R3VB01_9HYPH</name>
<feature type="transmembrane region" description="Helical" evidence="1">
    <location>
        <begin position="41"/>
        <end position="63"/>
    </location>
</feature>
<dbReference type="Pfam" id="PF09948">
    <property type="entry name" value="PpoB2"/>
    <property type="match status" value="1"/>
</dbReference>
<keyword evidence="1" id="KW-0812">Transmembrane</keyword>
<gene>
    <name evidence="2" type="ORF">BQ8794_220100</name>
</gene>